<sequence>MASQFDSGAFDGGLGGPLGMGASGGPSLGMGNLSGAYAAALPRLASETELQKMLTDEKMRSEQHKTNYETLKAEHTRLQDEHILLQEQLRGLRETHSSTHAECQTLIAQARLEVSQKIAQIEELKSQIMTSQRLEMIRVQVREEVEGPFRERIAKLDEEVDKLRTEMNQLRYEHSFLKSEYEHQQTEHKRIVEETTLKYEAEIMDLRKDREAILARQQEEEDHDSQRVRTLQKENAQLHLKVKGLLTELEEIRAQRESSGMQSDHVSRLQGKQLAETTASLRAAESEKQSLKMRCERLQQDLDAALDQQSKLSSQLGEVQRDHMGLRHKYDEVAHKHKLEVTNMKMETVKRTGELERERDQLRSETEGIRTQLEVLQQTIDRQNSELSDKEREMVRRVQAARDEESEKLIKMQTEQMEMDAKMAEMERQRLEDESTKMAERERAEERVNEAMRRKDAAEREVQELKGRVQQQQSIQREAETERANNSELRQRLQEAQAQLRNMSGAEHDLAAENRSLKQAVDRLKDELRAAREAADKAQSEATKGVNEKRLAWLEERQALERRVEDLERELQAQSQKLDQSVQYQRKLKKNCSRVVQKLKSRLKIVDARREEAVLERDKLKGNVPAEMYNRLKKQFRDFIRKHKEFSMIVAGTGGLHEISIGGLSFASATLPLDTSLPYVSFIEQERQHHKELSMVRQRLDELDDLQKQQMDVLTGQGPPPHERSEDEEKKDGERAFIDVDNLEL</sequence>
<dbReference type="Proteomes" id="UP000838412">
    <property type="component" value="Chromosome 5"/>
</dbReference>
<dbReference type="GO" id="GO:0097539">
    <property type="term" value="C:ciliary transition fiber"/>
    <property type="evidence" value="ECO:0007669"/>
    <property type="project" value="TreeGrafter"/>
</dbReference>
<feature type="compositionally biased region" description="Basic and acidic residues" evidence="6">
    <location>
        <begin position="477"/>
        <end position="493"/>
    </location>
</feature>
<name>A0A8K0A3D0_BRALA</name>
<dbReference type="GO" id="GO:0003909">
    <property type="term" value="F:DNA ligase activity"/>
    <property type="evidence" value="ECO:0007669"/>
    <property type="project" value="InterPro"/>
</dbReference>
<feature type="region of interest" description="Disordered" evidence="6">
    <location>
        <begin position="430"/>
        <end position="513"/>
    </location>
</feature>
<dbReference type="Gene3D" id="1.10.287.1490">
    <property type="match status" value="1"/>
</dbReference>
<evidence type="ECO:0000256" key="5">
    <source>
        <dbReference type="SAM" id="Coils"/>
    </source>
</evidence>
<evidence type="ECO:0000256" key="3">
    <source>
        <dbReference type="ARBA" id="ARBA00023054"/>
    </source>
</evidence>
<dbReference type="OrthoDB" id="311279at2759"/>
<protein>
    <submittedName>
        <fullName evidence="7">CEP83 protein</fullName>
    </submittedName>
</protein>
<dbReference type="PANTHER" id="PTHR23170:SF2">
    <property type="entry name" value="CENTROSOMAL PROTEIN OF 83 KDA"/>
    <property type="match status" value="1"/>
</dbReference>
<dbReference type="InterPro" id="IPR052116">
    <property type="entry name" value="Centro_Cilium_Assembly"/>
</dbReference>
<dbReference type="GO" id="GO:0060271">
    <property type="term" value="P:cilium assembly"/>
    <property type="evidence" value="ECO:0007669"/>
    <property type="project" value="TreeGrafter"/>
</dbReference>
<evidence type="ECO:0000313" key="8">
    <source>
        <dbReference type="Proteomes" id="UP000838412"/>
    </source>
</evidence>
<dbReference type="AlphaFoldDB" id="A0A8K0A3D0"/>
<evidence type="ECO:0000256" key="1">
    <source>
        <dbReference type="ARBA" id="ARBA00004300"/>
    </source>
</evidence>
<keyword evidence="3 5" id="KW-0175">Coiled coil</keyword>
<gene>
    <name evidence="7" type="primary">CEP83</name>
    <name evidence="7" type="ORF">BLAG_LOCUS19671</name>
</gene>
<feature type="coiled-coil region" evidence="5">
    <location>
        <begin position="61"/>
        <end position="127"/>
    </location>
</feature>
<evidence type="ECO:0000256" key="4">
    <source>
        <dbReference type="ARBA" id="ARBA00023212"/>
    </source>
</evidence>
<keyword evidence="4" id="KW-0206">Cytoskeleton</keyword>
<dbReference type="GO" id="GO:0051660">
    <property type="term" value="P:establishment of centrosome localization"/>
    <property type="evidence" value="ECO:0007669"/>
    <property type="project" value="TreeGrafter"/>
</dbReference>
<feature type="compositionally biased region" description="Basic and acidic residues" evidence="6">
    <location>
        <begin position="430"/>
        <end position="467"/>
    </location>
</feature>
<dbReference type="PANTHER" id="PTHR23170">
    <property type="entry name" value="NY-REN-58 ANTIGEN"/>
    <property type="match status" value="1"/>
</dbReference>
<dbReference type="PROSITE" id="PS00697">
    <property type="entry name" value="DNA_LIGASE_A1"/>
    <property type="match status" value="1"/>
</dbReference>
<dbReference type="GO" id="GO:0005814">
    <property type="term" value="C:centriole"/>
    <property type="evidence" value="ECO:0007669"/>
    <property type="project" value="TreeGrafter"/>
</dbReference>
<dbReference type="InterPro" id="IPR016059">
    <property type="entry name" value="DNA_ligase_ATP-dep_CS"/>
</dbReference>
<dbReference type="GO" id="GO:0005794">
    <property type="term" value="C:Golgi apparatus"/>
    <property type="evidence" value="ECO:0007669"/>
    <property type="project" value="TreeGrafter"/>
</dbReference>
<organism evidence="7 8">
    <name type="scientific">Branchiostoma lanceolatum</name>
    <name type="common">Common lancelet</name>
    <name type="synonym">Amphioxus lanceolatum</name>
    <dbReference type="NCBI Taxonomy" id="7740"/>
    <lineage>
        <taxon>Eukaryota</taxon>
        <taxon>Metazoa</taxon>
        <taxon>Chordata</taxon>
        <taxon>Cephalochordata</taxon>
        <taxon>Leptocardii</taxon>
        <taxon>Amphioxiformes</taxon>
        <taxon>Branchiostomatidae</taxon>
        <taxon>Branchiostoma</taxon>
    </lineage>
</organism>
<proteinExistence type="predicted"/>
<feature type="region of interest" description="Disordered" evidence="6">
    <location>
        <begin position="707"/>
        <end position="745"/>
    </location>
</feature>
<keyword evidence="8" id="KW-1185">Reference proteome</keyword>
<evidence type="ECO:0000256" key="2">
    <source>
        <dbReference type="ARBA" id="ARBA00022490"/>
    </source>
</evidence>
<reference evidence="7" key="1">
    <citation type="submission" date="2022-01" db="EMBL/GenBank/DDBJ databases">
        <authorList>
            <person name="Braso-Vives M."/>
        </authorList>
    </citation>
    <scope>NUCLEOTIDE SEQUENCE</scope>
</reference>
<accession>A0A8K0A3D0</accession>
<feature type="coiled-coil region" evidence="5">
    <location>
        <begin position="153"/>
        <end position="180"/>
    </location>
</feature>
<feature type="compositionally biased region" description="Basic and acidic residues" evidence="6">
    <location>
        <begin position="721"/>
        <end position="738"/>
    </location>
</feature>
<dbReference type="EMBL" id="OV696690">
    <property type="protein sequence ID" value="CAH1265841.1"/>
    <property type="molecule type" value="Genomic_DNA"/>
</dbReference>
<dbReference type="GO" id="GO:0005813">
    <property type="term" value="C:centrosome"/>
    <property type="evidence" value="ECO:0007669"/>
    <property type="project" value="UniProtKB-SubCell"/>
</dbReference>
<evidence type="ECO:0000256" key="6">
    <source>
        <dbReference type="SAM" id="MobiDB-lite"/>
    </source>
</evidence>
<comment type="subcellular location">
    <subcellularLocation>
        <location evidence="1">Cytoplasm</location>
        <location evidence="1">Cytoskeleton</location>
        <location evidence="1">Microtubule organizing center</location>
        <location evidence="1">Centrosome</location>
    </subcellularLocation>
</comment>
<evidence type="ECO:0000313" key="7">
    <source>
        <dbReference type="EMBL" id="CAH1265841.1"/>
    </source>
</evidence>
<keyword evidence="2" id="KW-0963">Cytoplasm</keyword>
<feature type="coiled-coil region" evidence="5">
    <location>
        <begin position="228"/>
        <end position="315"/>
    </location>
</feature>